<accession>A0ACB8E3K9</accession>
<protein>
    <submittedName>
        <fullName evidence="1">Uncharacterized protein</fullName>
    </submittedName>
</protein>
<reference evidence="1" key="1">
    <citation type="submission" date="2020-05" db="EMBL/GenBank/DDBJ databases">
        <title>Large-scale comparative analyses of tick genomes elucidate their genetic diversity and vector capacities.</title>
        <authorList>
            <person name="Jia N."/>
            <person name="Wang J."/>
            <person name="Shi W."/>
            <person name="Du L."/>
            <person name="Sun Y."/>
            <person name="Zhan W."/>
            <person name="Jiang J."/>
            <person name="Wang Q."/>
            <person name="Zhang B."/>
            <person name="Ji P."/>
            <person name="Sakyi L.B."/>
            <person name="Cui X."/>
            <person name="Yuan T."/>
            <person name="Jiang B."/>
            <person name="Yang W."/>
            <person name="Lam T.T.-Y."/>
            <person name="Chang Q."/>
            <person name="Ding S."/>
            <person name="Wang X."/>
            <person name="Zhu J."/>
            <person name="Ruan X."/>
            <person name="Zhao L."/>
            <person name="Wei J."/>
            <person name="Que T."/>
            <person name="Du C."/>
            <person name="Cheng J."/>
            <person name="Dai P."/>
            <person name="Han X."/>
            <person name="Huang E."/>
            <person name="Gao Y."/>
            <person name="Liu J."/>
            <person name="Shao H."/>
            <person name="Ye R."/>
            <person name="Li L."/>
            <person name="Wei W."/>
            <person name="Wang X."/>
            <person name="Wang C."/>
            <person name="Yang T."/>
            <person name="Huo Q."/>
            <person name="Li W."/>
            <person name="Guo W."/>
            <person name="Chen H."/>
            <person name="Zhou L."/>
            <person name="Ni X."/>
            <person name="Tian J."/>
            <person name="Zhou Y."/>
            <person name="Sheng Y."/>
            <person name="Liu T."/>
            <person name="Pan Y."/>
            <person name="Xia L."/>
            <person name="Li J."/>
            <person name="Zhao F."/>
            <person name="Cao W."/>
        </authorList>
    </citation>
    <scope>NUCLEOTIDE SEQUENCE</scope>
    <source>
        <strain evidence="1">Dsil-2018</strain>
    </source>
</reference>
<sequence length="201" mass="20002">MANAGTLRGGYGGSAIGVSEESALGSEEATLDVATLLAAVGGYYGGGPGRQQAEAVQLRLCRSGSGRVQLSPGGGGDGSGSVQGEYTLSTAEGGQRKVKYTADAGGFRAVVDTNEPGTQSESPADVALRSSSPPAYLLASKYGPPGRTPGPDLELCKGVAGGLYGGVLPDTGMPALRRSRPRCRSVPGGVGVLGKHGGGWH</sequence>
<gene>
    <name evidence="1" type="ORF">HPB49_023897</name>
</gene>
<keyword evidence="2" id="KW-1185">Reference proteome</keyword>
<dbReference type="Proteomes" id="UP000821865">
    <property type="component" value="Chromosome 1"/>
</dbReference>
<evidence type="ECO:0000313" key="1">
    <source>
        <dbReference type="EMBL" id="KAH7981409.1"/>
    </source>
</evidence>
<evidence type="ECO:0000313" key="2">
    <source>
        <dbReference type="Proteomes" id="UP000821865"/>
    </source>
</evidence>
<organism evidence="1 2">
    <name type="scientific">Dermacentor silvarum</name>
    <name type="common">Tick</name>
    <dbReference type="NCBI Taxonomy" id="543639"/>
    <lineage>
        <taxon>Eukaryota</taxon>
        <taxon>Metazoa</taxon>
        <taxon>Ecdysozoa</taxon>
        <taxon>Arthropoda</taxon>
        <taxon>Chelicerata</taxon>
        <taxon>Arachnida</taxon>
        <taxon>Acari</taxon>
        <taxon>Parasitiformes</taxon>
        <taxon>Ixodida</taxon>
        <taxon>Ixodoidea</taxon>
        <taxon>Ixodidae</taxon>
        <taxon>Rhipicephalinae</taxon>
        <taxon>Dermacentor</taxon>
    </lineage>
</organism>
<dbReference type="EMBL" id="CM023470">
    <property type="protein sequence ID" value="KAH7981409.1"/>
    <property type="molecule type" value="Genomic_DNA"/>
</dbReference>
<comment type="caution">
    <text evidence="1">The sequence shown here is derived from an EMBL/GenBank/DDBJ whole genome shotgun (WGS) entry which is preliminary data.</text>
</comment>
<name>A0ACB8E3K9_DERSI</name>
<proteinExistence type="predicted"/>